<keyword evidence="4 12" id="KW-0347">Helicase</keyword>
<comment type="catalytic activity">
    <reaction evidence="11">
        <text>ATP + H2O = ADP + phosphate + H(+)</text>
        <dbReference type="Rhea" id="RHEA:13065"/>
        <dbReference type="ChEBI" id="CHEBI:15377"/>
        <dbReference type="ChEBI" id="CHEBI:15378"/>
        <dbReference type="ChEBI" id="CHEBI:30616"/>
        <dbReference type="ChEBI" id="CHEBI:43474"/>
        <dbReference type="ChEBI" id="CHEBI:456216"/>
        <dbReference type="EC" id="5.6.2.4"/>
    </reaction>
</comment>
<evidence type="ECO:0000256" key="3">
    <source>
        <dbReference type="ARBA" id="ARBA00022801"/>
    </source>
</evidence>
<proteinExistence type="inferred from homology"/>
<dbReference type="Gene3D" id="3.40.50.300">
    <property type="entry name" value="P-loop containing nucleotide triphosphate hydrolases"/>
    <property type="match status" value="2"/>
</dbReference>
<dbReference type="EMBL" id="VFJB01000004">
    <property type="protein sequence ID" value="KAA0258651.1"/>
    <property type="molecule type" value="Genomic_DNA"/>
</dbReference>
<dbReference type="CDD" id="cd17932">
    <property type="entry name" value="DEXQc_UvrD"/>
    <property type="match status" value="1"/>
</dbReference>
<dbReference type="EC" id="5.6.2.4" evidence="9"/>
<dbReference type="Pfam" id="PF13361">
    <property type="entry name" value="UvrD_C"/>
    <property type="match status" value="1"/>
</dbReference>
<dbReference type="GO" id="GO:0033202">
    <property type="term" value="C:DNA helicase complex"/>
    <property type="evidence" value="ECO:0007669"/>
    <property type="project" value="TreeGrafter"/>
</dbReference>
<sequence length="681" mass="78986">MIDFEKELNNEQLEAVTYVDSPLLVLSGAGTGKTRVITYKIAYLIEKQKMESHRIMAVTFTNKAADEMKKRVYSLVGDDAFNLWIGTFHSNTLRILRREGYIVDLPNNFTIIDQDDRLSLLRNIVKRLGIDDKKFSPKMYLHLISNYKNSLDFVYRKEPEEIVHRFNDVFENYQSELKRSVQIDFDDMLALTLRIFLENREILDFYSNLFDYILVDEFQDTNSIQFNFLKILAERKGNICVVGDDDQSIYGWRGAEVGNIVNFDKHFDNVKIVKLERNYRSAPAILYVANNLIRNNSFRKGKNLQPHHNFDAKIEVKRCYDERDEAEFVVKQIDKIVKEGVSLSDIAVLYRTNAQSRNFEVALNRRGIPYQVIGGISFYQRKEIKDILSYLRFFNNFYDMASFIRCVKTPPRGIGDKTIEKIISVMNKEGVSAFDAAKMVARESSKNVAKRLFEFIDLIDGLNQFDKISEMISYIVEKTNYEEYIKQFEEVYVADKRINNIAELINSAVAYEETVQEPNLGDFLSSTTLQTSVDEMDDGSIKLMTIHSAKGLEFDTVFLVGLENGLFPLYSSMDEELELEEERRLCYVGVTRAKKRLFVTYADTRIVYGRRQEMEPSIFLDEMRVAKGVEKEFKDGKKVFHSKFGRGMIISIKGSGEDAKADVFFEKFGIKKMALKFLELI</sequence>
<dbReference type="GO" id="GO:0005524">
    <property type="term" value="F:ATP binding"/>
    <property type="evidence" value="ECO:0007669"/>
    <property type="project" value="UniProtKB-UniRule"/>
</dbReference>
<dbReference type="GO" id="GO:0000725">
    <property type="term" value="P:recombinational repair"/>
    <property type="evidence" value="ECO:0007669"/>
    <property type="project" value="TreeGrafter"/>
</dbReference>
<dbReference type="Gene3D" id="1.10.10.160">
    <property type="match status" value="1"/>
</dbReference>
<dbReference type="GO" id="GO:0005829">
    <property type="term" value="C:cytosol"/>
    <property type="evidence" value="ECO:0007669"/>
    <property type="project" value="TreeGrafter"/>
</dbReference>
<keyword evidence="5 12" id="KW-0067">ATP-binding</keyword>
<evidence type="ECO:0000259" key="13">
    <source>
        <dbReference type="PROSITE" id="PS51198"/>
    </source>
</evidence>
<organism evidence="15 16">
    <name type="scientific">Deferribacter autotrophicus</name>
    <dbReference type="NCBI Taxonomy" id="500465"/>
    <lineage>
        <taxon>Bacteria</taxon>
        <taxon>Pseudomonadati</taxon>
        <taxon>Deferribacterota</taxon>
        <taxon>Deferribacteres</taxon>
        <taxon>Deferribacterales</taxon>
        <taxon>Deferribacteraceae</taxon>
        <taxon>Deferribacter</taxon>
    </lineage>
</organism>
<feature type="domain" description="UvrD-like helicase ATP-binding" evidence="13">
    <location>
        <begin position="6"/>
        <end position="282"/>
    </location>
</feature>
<dbReference type="InterPro" id="IPR013986">
    <property type="entry name" value="DExx_box_DNA_helicase_dom_sf"/>
</dbReference>
<comment type="similarity">
    <text evidence="1">Belongs to the helicase family. UvrD subfamily.</text>
</comment>
<evidence type="ECO:0000256" key="2">
    <source>
        <dbReference type="ARBA" id="ARBA00022741"/>
    </source>
</evidence>
<dbReference type="InterPro" id="IPR027417">
    <property type="entry name" value="P-loop_NTPase"/>
</dbReference>
<evidence type="ECO:0000256" key="12">
    <source>
        <dbReference type="PROSITE-ProRule" id="PRU00560"/>
    </source>
</evidence>
<dbReference type="Proteomes" id="UP000322876">
    <property type="component" value="Unassembled WGS sequence"/>
</dbReference>
<evidence type="ECO:0000256" key="8">
    <source>
        <dbReference type="ARBA" id="ARBA00034617"/>
    </source>
</evidence>
<dbReference type="Pfam" id="PF21196">
    <property type="entry name" value="PcrA_UvrD_tudor"/>
    <property type="match status" value="1"/>
</dbReference>
<evidence type="ECO:0000256" key="11">
    <source>
        <dbReference type="ARBA" id="ARBA00048988"/>
    </source>
</evidence>
<keyword evidence="3 12" id="KW-0378">Hydrolase</keyword>
<name>A0A5A8F4V0_9BACT</name>
<dbReference type="PANTHER" id="PTHR11070">
    <property type="entry name" value="UVRD / RECB / PCRA DNA HELICASE FAMILY MEMBER"/>
    <property type="match status" value="1"/>
</dbReference>
<comment type="catalytic activity">
    <reaction evidence="8">
        <text>Couples ATP hydrolysis with the unwinding of duplex DNA by translocating in the 3'-5' direction.</text>
        <dbReference type="EC" id="5.6.2.4"/>
    </reaction>
</comment>
<protein>
    <recommendedName>
        <fullName evidence="9">DNA 3'-5' helicase</fullName>
        <ecNumber evidence="9">5.6.2.4</ecNumber>
    </recommendedName>
    <alternativeName>
        <fullName evidence="10">DNA 3'-5' helicase II</fullName>
    </alternativeName>
</protein>
<dbReference type="SUPFAM" id="SSF52540">
    <property type="entry name" value="P-loop containing nucleoside triphosphate hydrolases"/>
    <property type="match status" value="1"/>
</dbReference>
<reference evidence="15 16" key="1">
    <citation type="submission" date="2019-06" db="EMBL/GenBank/DDBJ databases">
        <title>Genomic insights into carbon and energy metabolism of Deferribacter autotrophicus revealed new metabolic traits in the phylum Deferribacteres.</title>
        <authorList>
            <person name="Slobodkin A.I."/>
            <person name="Slobodkina G.B."/>
            <person name="Allioux M."/>
            <person name="Alain K."/>
            <person name="Jebbar M."/>
            <person name="Shadrin V."/>
            <person name="Kublanov I.V."/>
            <person name="Toshchakov S.V."/>
            <person name="Bonch-Osmolovskaya E.A."/>
        </authorList>
    </citation>
    <scope>NUCLEOTIDE SEQUENCE [LARGE SCALE GENOMIC DNA]</scope>
    <source>
        <strain evidence="15 16">SL50</strain>
    </source>
</reference>
<comment type="caution">
    <text evidence="15">The sequence shown here is derived from an EMBL/GenBank/DDBJ whole genome shotgun (WGS) entry which is preliminary data.</text>
</comment>
<dbReference type="PANTHER" id="PTHR11070:SF2">
    <property type="entry name" value="ATP-DEPENDENT DNA HELICASE SRS2"/>
    <property type="match status" value="1"/>
</dbReference>
<evidence type="ECO:0000313" key="16">
    <source>
        <dbReference type="Proteomes" id="UP000322876"/>
    </source>
</evidence>
<gene>
    <name evidence="15" type="ORF">FHQ18_05705</name>
</gene>
<dbReference type="GO" id="GO:0043138">
    <property type="term" value="F:3'-5' DNA helicase activity"/>
    <property type="evidence" value="ECO:0007669"/>
    <property type="project" value="UniProtKB-EC"/>
</dbReference>
<evidence type="ECO:0000259" key="14">
    <source>
        <dbReference type="PROSITE" id="PS51217"/>
    </source>
</evidence>
<dbReference type="OrthoDB" id="9806690at2"/>
<dbReference type="RefSeq" id="WP_149266203.1">
    <property type="nucleotide sequence ID" value="NZ_VFJB01000004.1"/>
</dbReference>
<evidence type="ECO:0000256" key="10">
    <source>
        <dbReference type="ARBA" id="ARBA00034923"/>
    </source>
</evidence>
<dbReference type="Pfam" id="PF00580">
    <property type="entry name" value="UvrD-helicase"/>
    <property type="match status" value="1"/>
</dbReference>
<evidence type="ECO:0000256" key="6">
    <source>
        <dbReference type="ARBA" id="ARBA00023125"/>
    </source>
</evidence>
<dbReference type="InterPro" id="IPR000212">
    <property type="entry name" value="DNA_helicase_UvrD/REP"/>
</dbReference>
<keyword evidence="7" id="KW-0413">Isomerase</keyword>
<evidence type="ECO:0000256" key="5">
    <source>
        <dbReference type="ARBA" id="ARBA00022840"/>
    </source>
</evidence>
<dbReference type="Gene3D" id="1.10.486.10">
    <property type="entry name" value="PCRA, domain 4"/>
    <property type="match status" value="1"/>
</dbReference>
<dbReference type="PROSITE" id="PS51198">
    <property type="entry name" value="UVRD_HELICASE_ATP_BIND"/>
    <property type="match status" value="1"/>
</dbReference>
<feature type="domain" description="UvrD-like helicase C-terminal" evidence="14">
    <location>
        <begin position="283"/>
        <end position="551"/>
    </location>
</feature>
<dbReference type="InterPro" id="IPR014016">
    <property type="entry name" value="UvrD-like_ATP-bd"/>
</dbReference>
<dbReference type="PROSITE" id="PS51217">
    <property type="entry name" value="UVRD_HELICASE_CTER"/>
    <property type="match status" value="1"/>
</dbReference>
<evidence type="ECO:0000256" key="9">
    <source>
        <dbReference type="ARBA" id="ARBA00034808"/>
    </source>
</evidence>
<feature type="binding site" evidence="12">
    <location>
        <begin position="27"/>
        <end position="34"/>
    </location>
    <ligand>
        <name>ATP</name>
        <dbReference type="ChEBI" id="CHEBI:30616"/>
    </ligand>
</feature>
<dbReference type="GO" id="GO:0016887">
    <property type="term" value="F:ATP hydrolysis activity"/>
    <property type="evidence" value="ECO:0007669"/>
    <property type="project" value="RHEA"/>
</dbReference>
<dbReference type="AlphaFoldDB" id="A0A5A8F4V0"/>
<evidence type="ECO:0000256" key="1">
    <source>
        <dbReference type="ARBA" id="ARBA00009922"/>
    </source>
</evidence>
<keyword evidence="2 12" id="KW-0547">Nucleotide-binding</keyword>
<keyword evidence="6" id="KW-0238">DNA-binding</keyword>
<evidence type="ECO:0000313" key="15">
    <source>
        <dbReference type="EMBL" id="KAA0258651.1"/>
    </source>
</evidence>
<evidence type="ECO:0000256" key="7">
    <source>
        <dbReference type="ARBA" id="ARBA00023235"/>
    </source>
</evidence>
<dbReference type="InterPro" id="IPR014017">
    <property type="entry name" value="DNA_helicase_UvrD-like_C"/>
</dbReference>
<accession>A0A5A8F4V0</accession>
<evidence type="ECO:0000256" key="4">
    <source>
        <dbReference type="ARBA" id="ARBA00022806"/>
    </source>
</evidence>
<keyword evidence="16" id="KW-1185">Reference proteome</keyword>
<dbReference type="GO" id="GO:0003677">
    <property type="term" value="F:DNA binding"/>
    <property type="evidence" value="ECO:0007669"/>
    <property type="project" value="UniProtKB-KW"/>
</dbReference>